<organism evidence="6 7">
    <name type="scientific">Aureibacter tunicatorum</name>
    <dbReference type="NCBI Taxonomy" id="866807"/>
    <lineage>
        <taxon>Bacteria</taxon>
        <taxon>Pseudomonadati</taxon>
        <taxon>Bacteroidota</taxon>
        <taxon>Cytophagia</taxon>
        <taxon>Cytophagales</taxon>
        <taxon>Persicobacteraceae</taxon>
        <taxon>Aureibacter</taxon>
    </lineage>
</organism>
<comment type="caution">
    <text evidence="6">The sequence shown here is derived from an EMBL/GenBank/DDBJ whole genome shotgun (WGS) entry which is preliminary data.</text>
</comment>
<evidence type="ECO:0000256" key="3">
    <source>
        <dbReference type="PROSITE-ProRule" id="PRU00339"/>
    </source>
</evidence>
<sequence>MFKVKSISLLACLIASPFFASAQSNIDSQEAFLSSLNDHIPLWQEEFAVPGVAVAIFENGEIIHKETYGYADVKNKVKVTDKTGFNIGSISKTVAAWGVMKLVEEGKISLDDPAENYLTRWHLPESKYDINGVTIRRLLSHTAGLSLSGYPGWSPSDTLPSIEESLSGKNNGPSGVELIMEPGTQWKYSGGGYTLLQLIVEEVTGEKFEDYMEREVVDPLGMSSSSYTIDHEILKASSHEHDRFGDIYPFELFTAKAAAGFHTTLEDFVKFGYANLKASEADGILEPSTMDLMKQPVPASNGIYGLGYFVDSVEVNGSKVALVGHGGANDGWRALFQFNDKTKDGLIVMTNSGNGGNLWELIRSNWLGWKYDQEMDYRKSMLSVLLKHVKKEKASQLISRYKALKSKSDEYTTNENTLNSIGYVLLEMNRTKEAIDIFKLNAEEYPNDWNLFDSLGEAYMLNGNSRKAIKFYSKSIKLNPHNTHGANMLAKLRN</sequence>
<dbReference type="Gene3D" id="1.25.40.10">
    <property type="entry name" value="Tetratricopeptide repeat domain"/>
    <property type="match status" value="1"/>
</dbReference>
<feature type="signal peptide" evidence="4">
    <location>
        <begin position="1"/>
        <end position="22"/>
    </location>
</feature>
<dbReference type="AlphaFoldDB" id="A0AAE4BSK3"/>
<evidence type="ECO:0000313" key="7">
    <source>
        <dbReference type="Proteomes" id="UP001185092"/>
    </source>
</evidence>
<evidence type="ECO:0000256" key="1">
    <source>
        <dbReference type="ARBA" id="ARBA00022737"/>
    </source>
</evidence>
<keyword evidence="7" id="KW-1185">Reference proteome</keyword>
<dbReference type="SUPFAM" id="SSF56601">
    <property type="entry name" value="beta-lactamase/transpeptidase-like"/>
    <property type="match status" value="1"/>
</dbReference>
<dbReference type="InterPro" id="IPR050491">
    <property type="entry name" value="AmpC-like"/>
</dbReference>
<evidence type="ECO:0000259" key="5">
    <source>
        <dbReference type="Pfam" id="PF00144"/>
    </source>
</evidence>
<dbReference type="SMART" id="SM00028">
    <property type="entry name" value="TPR"/>
    <property type="match status" value="2"/>
</dbReference>
<reference evidence="6" key="1">
    <citation type="submission" date="2023-07" db="EMBL/GenBank/DDBJ databases">
        <title>Genomic Encyclopedia of Type Strains, Phase IV (KMG-IV): sequencing the most valuable type-strain genomes for metagenomic binning, comparative biology and taxonomic classification.</title>
        <authorList>
            <person name="Goeker M."/>
        </authorList>
    </citation>
    <scope>NUCLEOTIDE SEQUENCE</scope>
    <source>
        <strain evidence="6">DSM 26174</strain>
    </source>
</reference>
<name>A0AAE4BSK3_9BACT</name>
<dbReference type="Pfam" id="PF07719">
    <property type="entry name" value="TPR_2"/>
    <property type="match status" value="1"/>
</dbReference>
<dbReference type="InterPro" id="IPR001466">
    <property type="entry name" value="Beta-lactam-related"/>
</dbReference>
<dbReference type="InterPro" id="IPR013105">
    <property type="entry name" value="TPR_2"/>
</dbReference>
<dbReference type="SUPFAM" id="SSF48452">
    <property type="entry name" value="TPR-like"/>
    <property type="match status" value="1"/>
</dbReference>
<keyword evidence="4" id="KW-0732">Signal</keyword>
<dbReference type="Proteomes" id="UP001185092">
    <property type="component" value="Unassembled WGS sequence"/>
</dbReference>
<dbReference type="PROSITE" id="PS50005">
    <property type="entry name" value="TPR"/>
    <property type="match status" value="1"/>
</dbReference>
<dbReference type="Pfam" id="PF00144">
    <property type="entry name" value="Beta-lactamase"/>
    <property type="match status" value="1"/>
</dbReference>
<feature type="repeat" description="TPR" evidence="3">
    <location>
        <begin position="449"/>
        <end position="482"/>
    </location>
</feature>
<dbReference type="InterPro" id="IPR019734">
    <property type="entry name" value="TPR_rpt"/>
</dbReference>
<feature type="chain" id="PRO_5041954799" evidence="4">
    <location>
        <begin position="23"/>
        <end position="494"/>
    </location>
</feature>
<evidence type="ECO:0000256" key="4">
    <source>
        <dbReference type="SAM" id="SignalP"/>
    </source>
</evidence>
<gene>
    <name evidence="6" type="ORF">HNQ88_001549</name>
</gene>
<keyword evidence="1" id="KW-0677">Repeat</keyword>
<evidence type="ECO:0000313" key="6">
    <source>
        <dbReference type="EMBL" id="MDR6238512.1"/>
    </source>
</evidence>
<dbReference type="PANTHER" id="PTHR46825">
    <property type="entry name" value="D-ALANYL-D-ALANINE-CARBOXYPEPTIDASE/ENDOPEPTIDASE AMPH"/>
    <property type="match status" value="1"/>
</dbReference>
<dbReference type="PANTHER" id="PTHR46825:SF12">
    <property type="entry name" value="PENICILLIN-BINDING PROTEIN 4"/>
    <property type="match status" value="1"/>
</dbReference>
<evidence type="ECO:0000256" key="2">
    <source>
        <dbReference type="ARBA" id="ARBA00022803"/>
    </source>
</evidence>
<dbReference type="RefSeq" id="WP_309938023.1">
    <property type="nucleotide sequence ID" value="NZ_AP025305.1"/>
</dbReference>
<accession>A0AAE4BSK3</accession>
<dbReference type="InterPro" id="IPR011990">
    <property type="entry name" value="TPR-like_helical_dom_sf"/>
</dbReference>
<proteinExistence type="predicted"/>
<keyword evidence="2 3" id="KW-0802">TPR repeat</keyword>
<feature type="domain" description="Beta-lactamase-related" evidence="5">
    <location>
        <begin position="48"/>
        <end position="354"/>
    </location>
</feature>
<dbReference type="InterPro" id="IPR012338">
    <property type="entry name" value="Beta-lactam/transpept-like"/>
</dbReference>
<protein>
    <submittedName>
        <fullName evidence="6">CubicO group peptidase (Beta-lactamase class C family)</fullName>
    </submittedName>
</protein>
<dbReference type="Gene3D" id="3.40.710.10">
    <property type="entry name" value="DD-peptidase/beta-lactamase superfamily"/>
    <property type="match status" value="1"/>
</dbReference>
<dbReference type="EMBL" id="JAVDQD010000002">
    <property type="protein sequence ID" value="MDR6238512.1"/>
    <property type="molecule type" value="Genomic_DNA"/>
</dbReference>